<evidence type="ECO:0000313" key="1">
    <source>
        <dbReference type="EMBL" id="JAH90593.1"/>
    </source>
</evidence>
<sequence length="90" mass="10642">MIWRCSARDTLDYPSAQFKDTQRHSHTELHPFMCTHVRTEVDKYTFLQLPLELGSQWHLVLLIMCKPISMCSFKRLVDHVVIACNYAFKI</sequence>
<proteinExistence type="predicted"/>
<reference evidence="1" key="1">
    <citation type="submission" date="2014-11" db="EMBL/GenBank/DDBJ databases">
        <authorList>
            <person name="Amaro Gonzalez C."/>
        </authorList>
    </citation>
    <scope>NUCLEOTIDE SEQUENCE</scope>
</reference>
<dbReference type="EMBL" id="GBXM01017984">
    <property type="protein sequence ID" value="JAH90593.1"/>
    <property type="molecule type" value="Transcribed_RNA"/>
</dbReference>
<protein>
    <submittedName>
        <fullName evidence="1">Uncharacterized protein</fullName>
    </submittedName>
</protein>
<dbReference type="AlphaFoldDB" id="A0A0E9WM90"/>
<name>A0A0E9WM90_ANGAN</name>
<accession>A0A0E9WM90</accession>
<organism evidence="1">
    <name type="scientific">Anguilla anguilla</name>
    <name type="common">European freshwater eel</name>
    <name type="synonym">Muraena anguilla</name>
    <dbReference type="NCBI Taxonomy" id="7936"/>
    <lineage>
        <taxon>Eukaryota</taxon>
        <taxon>Metazoa</taxon>
        <taxon>Chordata</taxon>
        <taxon>Craniata</taxon>
        <taxon>Vertebrata</taxon>
        <taxon>Euteleostomi</taxon>
        <taxon>Actinopterygii</taxon>
        <taxon>Neopterygii</taxon>
        <taxon>Teleostei</taxon>
        <taxon>Anguilliformes</taxon>
        <taxon>Anguillidae</taxon>
        <taxon>Anguilla</taxon>
    </lineage>
</organism>
<reference evidence="1" key="2">
    <citation type="journal article" date="2015" name="Fish Shellfish Immunol.">
        <title>Early steps in the European eel (Anguilla anguilla)-Vibrio vulnificus interaction in the gills: Role of the RtxA13 toxin.</title>
        <authorList>
            <person name="Callol A."/>
            <person name="Pajuelo D."/>
            <person name="Ebbesson L."/>
            <person name="Teles M."/>
            <person name="MacKenzie S."/>
            <person name="Amaro C."/>
        </authorList>
    </citation>
    <scope>NUCLEOTIDE SEQUENCE</scope>
</reference>